<keyword evidence="1" id="KW-0812">Transmembrane</keyword>
<name>H0QUT0_9ACTN</name>
<dbReference type="STRING" id="1077974.GOEFS_006_00340"/>
<evidence type="ECO:0000256" key="1">
    <source>
        <dbReference type="SAM" id="Phobius"/>
    </source>
</evidence>
<dbReference type="GO" id="GO:0140359">
    <property type="term" value="F:ABC-type transporter activity"/>
    <property type="evidence" value="ECO:0007669"/>
    <property type="project" value="InterPro"/>
</dbReference>
<dbReference type="Pfam" id="PF12679">
    <property type="entry name" value="ABC2_membrane_2"/>
    <property type="match status" value="1"/>
</dbReference>
<keyword evidence="1" id="KW-0472">Membrane</keyword>
<evidence type="ECO:0000313" key="2">
    <source>
        <dbReference type="EMBL" id="GAB16581.1"/>
    </source>
</evidence>
<dbReference type="AlphaFoldDB" id="H0QUT0"/>
<feature type="transmembrane region" description="Helical" evidence="1">
    <location>
        <begin position="27"/>
        <end position="48"/>
    </location>
</feature>
<dbReference type="PANTHER" id="PTHR43471">
    <property type="entry name" value="ABC TRANSPORTER PERMEASE"/>
    <property type="match status" value="1"/>
</dbReference>
<dbReference type="GO" id="GO:0005886">
    <property type="term" value="C:plasma membrane"/>
    <property type="evidence" value="ECO:0007669"/>
    <property type="project" value="UniProtKB-SubCell"/>
</dbReference>
<evidence type="ECO:0008006" key="4">
    <source>
        <dbReference type="Google" id="ProtNLM"/>
    </source>
</evidence>
<organism evidence="2 3">
    <name type="scientific">Gordonia effusa NBRC 100432</name>
    <dbReference type="NCBI Taxonomy" id="1077974"/>
    <lineage>
        <taxon>Bacteria</taxon>
        <taxon>Bacillati</taxon>
        <taxon>Actinomycetota</taxon>
        <taxon>Actinomycetes</taxon>
        <taxon>Mycobacteriales</taxon>
        <taxon>Gordoniaceae</taxon>
        <taxon>Gordonia</taxon>
    </lineage>
</organism>
<comment type="caution">
    <text evidence="2">The sequence shown here is derived from an EMBL/GenBank/DDBJ whole genome shotgun (WGS) entry which is preliminary data.</text>
</comment>
<feature type="transmembrane region" description="Helical" evidence="1">
    <location>
        <begin position="113"/>
        <end position="136"/>
    </location>
</feature>
<accession>H0QUT0</accession>
<protein>
    <recommendedName>
        <fullName evidence="4">ABC transporter permease protein</fullName>
    </recommendedName>
</protein>
<feature type="transmembrane region" description="Helical" evidence="1">
    <location>
        <begin position="60"/>
        <end position="82"/>
    </location>
</feature>
<dbReference type="eggNOG" id="COG0842">
    <property type="taxonomic scope" value="Bacteria"/>
</dbReference>
<dbReference type="Proteomes" id="UP000035034">
    <property type="component" value="Unassembled WGS sequence"/>
</dbReference>
<reference evidence="2 3" key="1">
    <citation type="submission" date="2011-12" db="EMBL/GenBank/DDBJ databases">
        <title>Whole genome shotgun sequence of Gordonia effusa NBRC 100432.</title>
        <authorList>
            <person name="Yoshida I."/>
            <person name="Takarada H."/>
            <person name="Hosoyama A."/>
            <person name="Tsuchikane K."/>
            <person name="Katsumata H."/>
            <person name="Yamazaki S."/>
            <person name="Fujita N."/>
        </authorList>
    </citation>
    <scope>NUCLEOTIDE SEQUENCE [LARGE SCALE GENOMIC DNA]</scope>
    <source>
        <strain evidence="2 3">NBRC 100432</strain>
    </source>
</reference>
<dbReference type="RefSeq" id="WP_007315919.1">
    <property type="nucleotide sequence ID" value="NZ_BAEH01000006.1"/>
</dbReference>
<dbReference type="EMBL" id="BAEH01000006">
    <property type="protein sequence ID" value="GAB16581.1"/>
    <property type="molecule type" value="Genomic_DNA"/>
</dbReference>
<sequence>MLNWFQIIGVIVGLELRQRLRTTRWRITLCVLFAFISLGVLGSLYLAVNPFDTTYRSWTVNFYAILVTILMFVGIILAPTLAATSINGDRKDATLAVVQVTSITNWQLALGKLLANWLASLVVVLVASPYLVWAIITSPYGVGPAIGGVVILALLFLCYGGIGLGLSSLTSRPAGSAVLTQATVFFLILGLPALFGLLYQSTAQRHDVVRPEFTYPNDDYNARAVCTEAIKSTEFNHTERTWWLLLPNPFTITADALAPHDGTQARDPYRIDTNGRSVAVDLSRMVSEARTSPYIADKHCDDPDYFWVSNDEARLRPDSYQAREARHETSRVGDSWYLGLLVNIAIGGVGLLIAARRLRVPAQKLGRGVRIA</sequence>
<feature type="transmembrane region" description="Helical" evidence="1">
    <location>
        <begin position="142"/>
        <end position="166"/>
    </location>
</feature>
<proteinExistence type="predicted"/>
<evidence type="ECO:0000313" key="3">
    <source>
        <dbReference type="Proteomes" id="UP000035034"/>
    </source>
</evidence>
<feature type="transmembrane region" description="Helical" evidence="1">
    <location>
        <begin position="178"/>
        <end position="199"/>
    </location>
</feature>
<keyword evidence="1" id="KW-1133">Transmembrane helix</keyword>
<feature type="transmembrane region" description="Helical" evidence="1">
    <location>
        <begin position="336"/>
        <end position="355"/>
    </location>
</feature>
<gene>
    <name evidence="2" type="ORF">GOEFS_006_00340</name>
</gene>
<keyword evidence="3" id="KW-1185">Reference proteome</keyword>